<dbReference type="Gene3D" id="2.40.30.10">
    <property type="entry name" value="Translation factors"/>
    <property type="match status" value="1"/>
</dbReference>
<keyword evidence="1" id="KW-0812">Transmembrane</keyword>
<evidence type="ECO:0000313" key="3">
    <source>
        <dbReference type="Proteomes" id="UP000078200"/>
    </source>
</evidence>
<accession>A0A1A9V6G3</accession>
<keyword evidence="1" id="KW-0472">Membrane</keyword>
<keyword evidence="3" id="KW-1185">Reference proteome</keyword>
<dbReference type="EnsemblMetazoa" id="GAUT027489-RA">
    <property type="protein sequence ID" value="GAUT027489-PA"/>
    <property type="gene ID" value="GAUT027489"/>
</dbReference>
<keyword evidence="1" id="KW-1133">Transmembrane helix</keyword>
<evidence type="ECO:0000256" key="1">
    <source>
        <dbReference type="SAM" id="Phobius"/>
    </source>
</evidence>
<evidence type="ECO:0008006" key="4">
    <source>
        <dbReference type="Google" id="ProtNLM"/>
    </source>
</evidence>
<name>A0A1A9V6G3_GLOAU</name>
<organism evidence="2 3">
    <name type="scientific">Glossina austeni</name>
    <name type="common">Savannah tsetse fly</name>
    <dbReference type="NCBI Taxonomy" id="7395"/>
    <lineage>
        <taxon>Eukaryota</taxon>
        <taxon>Metazoa</taxon>
        <taxon>Ecdysozoa</taxon>
        <taxon>Arthropoda</taxon>
        <taxon>Hexapoda</taxon>
        <taxon>Insecta</taxon>
        <taxon>Pterygota</taxon>
        <taxon>Neoptera</taxon>
        <taxon>Endopterygota</taxon>
        <taxon>Diptera</taxon>
        <taxon>Brachycera</taxon>
        <taxon>Muscomorpha</taxon>
        <taxon>Hippoboscoidea</taxon>
        <taxon>Glossinidae</taxon>
        <taxon>Glossina</taxon>
    </lineage>
</organism>
<dbReference type="VEuPathDB" id="VectorBase:GAUT027489"/>
<dbReference type="SUPFAM" id="SSF50447">
    <property type="entry name" value="Translation proteins"/>
    <property type="match status" value="1"/>
</dbReference>
<proteinExistence type="predicted"/>
<feature type="transmembrane region" description="Helical" evidence="1">
    <location>
        <begin position="132"/>
        <end position="151"/>
    </location>
</feature>
<dbReference type="InterPro" id="IPR050055">
    <property type="entry name" value="EF-Tu_GTPase"/>
</dbReference>
<dbReference type="PANTHER" id="PTHR43721">
    <property type="entry name" value="ELONGATION FACTOR TU-RELATED"/>
    <property type="match status" value="1"/>
</dbReference>
<dbReference type="GO" id="GO:0001514">
    <property type="term" value="P:selenocysteine incorporation"/>
    <property type="evidence" value="ECO:0007669"/>
    <property type="project" value="TreeGrafter"/>
</dbReference>
<dbReference type="GO" id="GO:0003746">
    <property type="term" value="F:translation elongation factor activity"/>
    <property type="evidence" value="ECO:0007669"/>
    <property type="project" value="TreeGrafter"/>
</dbReference>
<dbReference type="PANTHER" id="PTHR43721:SF11">
    <property type="entry name" value="SELENOCYSTEINE-SPECIFIC ELONGATION FACTOR"/>
    <property type="match status" value="1"/>
</dbReference>
<dbReference type="SUPFAM" id="SSF52540">
    <property type="entry name" value="P-loop containing nucleoside triphosphate hydrolases"/>
    <property type="match status" value="1"/>
</dbReference>
<dbReference type="InterPro" id="IPR027417">
    <property type="entry name" value="P-loop_NTPase"/>
</dbReference>
<dbReference type="STRING" id="7395.A0A1A9V6G3"/>
<protein>
    <recommendedName>
        <fullName evidence="4">Translation elongation factor EFTu-like domain-containing protein</fullName>
    </recommendedName>
</protein>
<dbReference type="Proteomes" id="UP000078200">
    <property type="component" value="Unassembled WGS sequence"/>
</dbReference>
<dbReference type="AlphaFoldDB" id="A0A1A9V6G3"/>
<sequence>MDAIINERKKHQWQNEAQQQNIVLSKLEKKLRKTLIAASFSENFPIFRVSAQNGRGIQELLNGMKNEIHIPVRLPEKLLVMYIDHYISIRGQGTICTGTIVQGQLKINDLIELPAIGEQRKVKSLQMSKRPVLLWVTGWEFALHLFHGVYLMPMMFTFRSLCLFPKP</sequence>
<reference evidence="2" key="1">
    <citation type="submission" date="2020-05" db="UniProtKB">
        <authorList>
            <consortium name="EnsemblMetazoa"/>
        </authorList>
    </citation>
    <scope>IDENTIFICATION</scope>
    <source>
        <strain evidence="2">TTRI</strain>
    </source>
</reference>
<dbReference type="InterPro" id="IPR009000">
    <property type="entry name" value="Transl_B-barrel_sf"/>
</dbReference>
<evidence type="ECO:0000313" key="2">
    <source>
        <dbReference type="EnsemblMetazoa" id="GAUT027489-PA"/>
    </source>
</evidence>